<protein>
    <submittedName>
        <fullName evidence="1">Uncharacterized protein</fullName>
    </submittedName>
</protein>
<organism evidence="1 2">
    <name type="scientific">Elysia crispata</name>
    <name type="common">lettuce slug</name>
    <dbReference type="NCBI Taxonomy" id="231223"/>
    <lineage>
        <taxon>Eukaryota</taxon>
        <taxon>Metazoa</taxon>
        <taxon>Spiralia</taxon>
        <taxon>Lophotrochozoa</taxon>
        <taxon>Mollusca</taxon>
        <taxon>Gastropoda</taxon>
        <taxon>Heterobranchia</taxon>
        <taxon>Euthyneura</taxon>
        <taxon>Panpulmonata</taxon>
        <taxon>Sacoglossa</taxon>
        <taxon>Placobranchoidea</taxon>
        <taxon>Plakobranchidae</taxon>
        <taxon>Elysia</taxon>
    </lineage>
</organism>
<accession>A0AAE1A541</accession>
<evidence type="ECO:0000313" key="2">
    <source>
        <dbReference type="Proteomes" id="UP001283361"/>
    </source>
</evidence>
<evidence type="ECO:0000313" key="1">
    <source>
        <dbReference type="EMBL" id="KAK3781414.1"/>
    </source>
</evidence>
<reference evidence="1" key="1">
    <citation type="journal article" date="2023" name="G3 (Bethesda)">
        <title>A reference genome for the long-term kleptoplast-retaining sea slug Elysia crispata morphotype clarki.</title>
        <authorList>
            <person name="Eastman K.E."/>
            <person name="Pendleton A.L."/>
            <person name="Shaikh M.A."/>
            <person name="Suttiyut T."/>
            <person name="Ogas R."/>
            <person name="Tomko P."/>
            <person name="Gavelis G."/>
            <person name="Widhalm J.R."/>
            <person name="Wisecaver J.H."/>
        </authorList>
    </citation>
    <scope>NUCLEOTIDE SEQUENCE</scope>
    <source>
        <strain evidence="1">ECLA1</strain>
    </source>
</reference>
<proteinExistence type="predicted"/>
<keyword evidence="2" id="KW-1185">Reference proteome</keyword>
<name>A0AAE1A541_9GAST</name>
<comment type="caution">
    <text evidence="1">The sequence shown here is derived from an EMBL/GenBank/DDBJ whole genome shotgun (WGS) entry which is preliminary data.</text>
</comment>
<sequence length="285" mass="30201">MEAVFVEIVYAFNWQDNDSFRFADLTLRKEVSHYLTWAVESPWIAVPQSLWLIRLHSLAPPPGRCSLPGSDVYTEGPRTVRYHDCVSELTTINLTSSGATHVIRSSLIIFALGRDVGVGVDRGVGVSGGVGVNVNGGVGVSGGVGVGVNVNGGVGVSGGVGVGVNGGVGVGVDGGVGVGVSGGMGLNVGGTCIQMDKLGELQHQYRVTTVEGCLRFERLSRCVMAVMESHSKRDTLGYIVQLYHMSRHGMLMVGWSRLWCSLGTRSNKHFQVKWAAADLVDDVSP</sequence>
<dbReference type="AlphaFoldDB" id="A0AAE1A541"/>
<dbReference type="Proteomes" id="UP001283361">
    <property type="component" value="Unassembled WGS sequence"/>
</dbReference>
<gene>
    <name evidence="1" type="ORF">RRG08_019040</name>
</gene>
<dbReference type="EMBL" id="JAWDGP010002624">
    <property type="protein sequence ID" value="KAK3781414.1"/>
    <property type="molecule type" value="Genomic_DNA"/>
</dbReference>